<organism evidence="3">
    <name type="scientific">Brugia timori</name>
    <dbReference type="NCBI Taxonomy" id="42155"/>
    <lineage>
        <taxon>Eukaryota</taxon>
        <taxon>Metazoa</taxon>
        <taxon>Ecdysozoa</taxon>
        <taxon>Nematoda</taxon>
        <taxon>Chromadorea</taxon>
        <taxon>Rhabditida</taxon>
        <taxon>Spirurina</taxon>
        <taxon>Spiruromorpha</taxon>
        <taxon>Filarioidea</taxon>
        <taxon>Onchocercidae</taxon>
        <taxon>Brugia</taxon>
    </lineage>
</organism>
<evidence type="ECO:0000313" key="3">
    <source>
        <dbReference type="WBParaSite" id="BTMF_0001295901-mRNA-1"/>
    </source>
</evidence>
<evidence type="ECO:0000313" key="2">
    <source>
        <dbReference type="Proteomes" id="UP000280834"/>
    </source>
</evidence>
<keyword evidence="2" id="KW-1185">Reference proteome</keyword>
<dbReference type="EMBL" id="UZAG01017949">
    <property type="protein sequence ID" value="VDO37424.1"/>
    <property type="molecule type" value="Genomic_DNA"/>
</dbReference>
<dbReference type="WBParaSite" id="BTMF_0001295901-mRNA-1">
    <property type="protein sequence ID" value="BTMF_0001295901-mRNA-1"/>
    <property type="gene ID" value="BTMF_0001295901"/>
</dbReference>
<evidence type="ECO:0000313" key="1">
    <source>
        <dbReference type="EMBL" id="VDO37424.1"/>
    </source>
</evidence>
<reference evidence="3" key="1">
    <citation type="submission" date="2017-02" db="UniProtKB">
        <authorList>
            <consortium name="WormBaseParasite"/>
        </authorList>
    </citation>
    <scope>IDENTIFICATION</scope>
</reference>
<reference evidence="1 2" key="2">
    <citation type="submission" date="2018-11" db="EMBL/GenBank/DDBJ databases">
        <authorList>
            <consortium name="Pathogen Informatics"/>
        </authorList>
    </citation>
    <scope>NUCLEOTIDE SEQUENCE [LARGE SCALE GENOMIC DNA]</scope>
</reference>
<proteinExistence type="predicted"/>
<dbReference type="AlphaFoldDB" id="A0A0R3QYY5"/>
<dbReference type="STRING" id="42155.A0A0R3QYY5"/>
<protein>
    <submittedName>
        <fullName evidence="1 3">Uncharacterized protein</fullName>
    </submittedName>
</protein>
<dbReference type="Proteomes" id="UP000280834">
    <property type="component" value="Unassembled WGS sequence"/>
</dbReference>
<name>A0A0R3QYY5_9BILA</name>
<gene>
    <name evidence="1" type="ORF">BTMF_LOCUS10969</name>
</gene>
<sequence length="76" mass="8863">MIDEQTKNIIAVCDFYFIQEDGGRFKVTNLKTLIHFGLQEVLSDEGGVLEKIIDLRFFFSKFISFQKVSCHLCNRK</sequence>
<accession>A0A0R3QYY5</accession>